<evidence type="ECO:0000256" key="8">
    <source>
        <dbReference type="ARBA" id="ARBA00022842"/>
    </source>
</evidence>
<evidence type="ECO:0000256" key="9">
    <source>
        <dbReference type="ARBA" id="ARBA00049563"/>
    </source>
</evidence>
<dbReference type="NCBIfam" id="TIGR00174">
    <property type="entry name" value="miaA"/>
    <property type="match status" value="1"/>
</dbReference>
<keyword evidence="5 10" id="KW-0819">tRNA processing</keyword>
<keyword evidence="4 10" id="KW-0808">Transferase</keyword>
<evidence type="ECO:0000256" key="4">
    <source>
        <dbReference type="ARBA" id="ARBA00022679"/>
    </source>
</evidence>
<protein>
    <recommendedName>
        <fullName evidence="10">tRNA dimethylallyltransferase</fullName>
        <ecNumber evidence="10">2.5.1.75</ecNumber>
    </recommendedName>
    <alternativeName>
        <fullName evidence="10">Dimethylallyl diphosphate:tRNA dimethylallyltransferase</fullName>
        <shortName evidence="10">DMAPP:tRNA dimethylallyltransferase</shortName>
        <shortName evidence="10">DMATase</shortName>
    </alternativeName>
    <alternativeName>
        <fullName evidence="10">Isopentenyl-diphosphate:tRNA isopentenyltransferase</fullName>
        <shortName evidence="10">IPP transferase</shortName>
        <shortName evidence="10">IPPT</shortName>
        <shortName evidence="10">IPTase</shortName>
    </alternativeName>
</protein>
<evidence type="ECO:0000256" key="12">
    <source>
        <dbReference type="RuleBase" id="RU003784"/>
    </source>
</evidence>
<dbReference type="PANTHER" id="PTHR11088:SF60">
    <property type="entry name" value="TRNA DIMETHYLALLYLTRANSFERASE"/>
    <property type="match status" value="1"/>
</dbReference>
<name>A0A952FM51_9PROT</name>
<feature type="binding site" evidence="10">
    <location>
        <begin position="18"/>
        <end position="25"/>
    </location>
    <ligand>
        <name>ATP</name>
        <dbReference type="ChEBI" id="CHEBI:30616"/>
    </ligand>
</feature>
<dbReference type="Proteomes" id="UP000700706">
    <property type="component" value="Unassembled WGS sequence"/>
</dbReference>
<evidence type="ECO:0000256" key="3">
    <source>
        <dbReference type="ARBA" id="ARBA00005842"/>
    </source>
</evidence>
<keyword evidence="6 10" id="KW-0547">Nucleotide-binding</keyword>
<dbReference type="Pfam" id="PF01715">
    <property type="entry name" value="IPPT"/>
    <property type="match status" value="1"/>
</dbReference>
<dbReference type="InterPro" id="IPR039657">
    <property type="entry name" value="Dimethylallyltransferase"/>
</dbReference>
<comment type="caution">
    <text evidence="10">Lacks conserved residue(s) required for the propagation of feature annotation.</text>
</comment>
<dbReference type="SUPFAM" id="SSF52540">
    <property type="entry name" value="P-loop containing nucleoside triphosphate hydrolases"/>
    <property type="match status" value="2"/>
</dbReference>
<dbReference type="EMBL" id="JAEKLZ010000263">
    <property type="protein sequence ID" value="MBW8727248.1"/>
    <property type="molecule type" value="Genomic_DNA"/>
</dbReference>
<feature type="site" description="Interaction with substrate tRNA" evidence="10">
    <location>
        <position position="109"/>
    </location>
</feature>
<evidence type="ECO:0000256" key="10">
    <source>
        <dbReference type="HAMAP-Rule" id="MF_00185"/>
    </source>
</evidence>
<organism evidence="14 15">
    <name type="scientific">Inquilinus limosus</name>
    <dbReference type="NCBI Taxonomy" id="171674"/>
    <lineage>
        <taxon>Bacteria</taxon>
        <taxon>Pseudomonadati</taxon>
        <taxon>Pseudomonadota</taxon>
        <taxon>Alphaproteobacteria</taxon>
        <taxon>Rhodospirillales</taxon>
        <taxon>Rhodospirillaceae</taxon>
        <taxon>Inquilinus</taxon>
    </lineage>
</organism>
<feature type="site" description="Interaction with substrate tRNA" evidence="10">
    <location>
        <position position="131"/>
    </location>
</feature>
<comment type="catalytic activity">
    <reaction evidence="9 10 11">
        <text>adenosine(37) in tRNA + dimethylallyl diphosphate = N(6)-dimethylallyladenosine(37) in tRNA + diphosphate</text>
        <dbReference type="Rhea" id="RHEA:26482"/>
        <dbReference type="Rhea" id="RHEA-COMP:10162"/>
        <dbReference type="Rhea" id="RHEA-COMP:10375"/>
        <dbReference type="ChEBI" id="CHEBI:33019"/>
        <dbReference type="ChEBI" id="CHEBI:57623"/>
        <dbReference type="ChEBI" id="CHEBI:74411"/>
        <dbReference type="ChEBI" id="CHEBI:74415"/>
        <dbReference type="EC" id="2.5.1.75"/>
    </reaction>
</comment>
<evidence type="ECO:0000256" key="11">
    <source>
        <dbReference type="RuleBase" id="RU003783"/>
    </source>
</evidence>
<comment type="subunit">
    <text evidence="10">Monomer.</text>
</comment>
<keyword evidence="8 10" id="KW-0460">Magnesium</keyword>
<evidence type="ECO:0000313" key="14">
    <source>
        <dbReference type="EMBL" id="MBW8727248.1"/>
    </source>
</evidence>
<feature type="region of interest" description="Interaction with substrate tRNA" evidence="10">
    <location>
        <begin position="43"/>
        <end position="46"/>
    </location>
</feature>
<evidence type="ECO:0000256" key="6">
    <source>
        <dbReference type="ARBA" id="ARBA00022741"/>
    </source>
</evidence>
<dbReference type="GO" id="GO:0006400">
    <property type="term" value="P:tRNA modification"/>
    <property type="evidence" value="ECO:0007669"/>
    <property type="project" value="TreeGrafter"/>
</dbReference>
<comment type="similarity">
    <text evidence="3 10 13">Belongs to the IPP transferase family.</text>
</comment>
<evidence type="ECO:0000256" key="13">
    <source>
        <dbReference type="RuleBase" id="RU003785"/>
    </source>
</evidence>
<dbReference type="GO" id="GO:0052381">
    <property type="term" value="F:tRNA dimethylallyltransferase activity"/>
    <property type="evidence" value="ECO:0007669"/>
    <property type="project" value="UniProtKB-UniRule"/>
</dbReference>
<evidence type="ECO:0000256" key="2">
    <source>
        <dbReference type="ARBA" id="ARBA00003213"/>
    </source>
</evidence>
<dbReference type="Gene3D" id="3.40.50.300">
    <property type="entry name" value="P-loop containing nucleotide triphosphate hydrolases"/>
    <property type="match status" value="1"/>
</dbReference>
<dbReference type="HAMAP" id="MF_00185">
    <property type="entry name" value="IPP_trans"/>
    <property type="match status" value="1"/>
</dbReference>
<comment type="caution">
    <text evidence="14">The sequence shown here is derived from an EMBL/GenBank/DDBJ whole genome shotgun (WGS) entry which is preliminary data.</text>
</comment>
<dbReference type="InterPro" id="IPR027417">
    <property type="entry name" value="P-loop_NTPase"/>
</dbReference>
<reference evidence="14" key="1">
    <citation type="submission" date="2020-06" db="EMBL/GenBank/DDBJ databases">
        <title>Stable isotope informed genome-resolved metagenomics uncovers potential trophic interactions in rhizosphere soil.</title>
        <authorList>
            <person name="Starr E.P."/>
            <person name="Shi S."/>
            <person name="Blazewicz S.J."/>
            <person name="Koch B.J."/>
            <person name="Probst A.J."/>
            <person name="Hungate B.A."/>
            <person name="Pett-Ridge J."/>
            <person name="Firestone M.K."/>
            <person name="Banfield J.F."/>
        </authorList>
    </citation>
    <scope>NUCLEOTIDE SEQUENCE</scope>
    <source>
        <strain evidence="14">YM_69_17</strain>
    </source>
</reference>
<feature type="binding site" evidence="10">
    <location>
        <begin position="20"/>
        <end position="25"/>
    </location>
    <ligand>
        <name>substrate</name>
    </ligand>
</feature>
<evidence type="ECO:0000313" key="15">
    <source>
        <dbReference type="Proteomes" id="UP000700706"/>
    </source>
</evidence>
<dbReference type="GO" id="GO:0005524">
    <property type="term" value="F:ATP binding"/>
    <property type="evidence" value="ECO:0007669"/>
    <property type="project" value="UniProtKB-UniRule"/>
</dbReference>
<sequence>MTMAAHASDTPAVIIVGGPTASGKSALALDLAEALDGVVINADSMQVYAELAILTARPGPADLARAPHRLYGVLPASTRCSAAAWCDMALAEIGLAQKAGKRPIVVGGTGLYLRALTEGLSPVPPVPEEIRRATVELHETLGGEAFHAELMRWDPKMAQRLAPGDSQRMIRAWEVMVATNRSLADWQLEAGSGPPPGMVFDRVVLAPPRDALYAACDGRFRAMVAAGALEEARALLALGLDPELPAMKAVGVPELAAHLRGEIELEAAIARAQQATRNLAKRQTTWFRHQTPATEARVQRCHVASAQYSEKIATEILSFLRIFG</sequence>
<dbReference type="AlphaFoldDB" id="A0A952FM51"/>
<proteinExistence type="inferred from homology"/>
<dbReference type="PANTHER" id="PTHR11088">
    <property type="entry name" value="TRNA DIMETHYLALLYLTRANSFERASE"/>
    <property type="match status" value="1"/>
</dbReference>
<comment type="cofactor">
    <cofactor evidence="1 10">
        <name>Mg(2+)</name>
        <dbReference type="ChEBI" id="CHEBI:18420"/>
    </cofactor>
</comment>
<dbReference type="EC" id="2.5.1.75" evidence="10"/>
<evidence type="ECO:0000256" key="5">
    <source>
        <dbReference type="ARBA" id="ARBA00022694"/>
    </source>
</evidence>
<feature type="region of interest" description="Interaction with substrate tRNA" evidence="10">
    <location>
        <begin position="167"/>
        <end position="171"/>
    </location>
</feature>
<evidence type="ECO:0000256" key="1">
    <source>
        <dbReference type="ARBA" id="ARBA00001946"/>
    </source>
</evidence>
<dbReference type="Gene3D" id="1.10.20.140">
    <property type="match status" value="1"/>
</dbReference>
<keyword evidence="7 10" id="KW-0067">ATP-binding</keyword>
<accession>A0A952FM51</accession>
<dbReference type="InterPro" id="IPR018022">
    <property type="entry name" value="IPT"/>
</dbReference>
<comment type="function">
    <text evidence="2 10 12">Catalyzes the transfer of a dimethylallyl group onto the adenine at position 37 in tRNAs that read codons beginning with uridine, leading to the formation of N6-(dimethylallyl)adenosine (i(6)A).</text>
</comment>
<gene>
    <name evidence="10 14" type="primary">miaA</name>
    <name evidence="14" type="ORF">JF625_19135</name>
</gene>
<evidence type="ECO:0000256" key="7">
    <source>
        <dbReference type="ARBA" id="ARBA00022840"/>
    </source>
</evidence>